<gene>
    <name evidence="9" type="ORF">H4W27_000574</name>
</gene>
<dbReference type="Pfam" id="PF03918">
    <property type="entry name" value="CcmH"/>
    <property type="match status" value="1"/>
</dbReference>
<keyword evidence="7" id="KW-0472">Membrane</keyword>
<evidence type="ECO:0000256" key="4">
    <source>
        <dbReference type="ARBA" id="ARBA00022729"/>
    </source>
</evidence>
<evidence type="ECO:0000256" key="6">
    <source>
        <dbReference type="ARBA" id="ARBA00023004"/>
    </source>
</evidence>
<keyword evidence="10" id="KW-1185">Reference proteome</keyword>
<keyword evidence="7" id="KW-1133">Transmembrane helix</keyword>
<keyword evidence="2 7" id="KW-0349">Heme</keyword>
<dbReference type="Gene3D" id="1.25.40.10">
    <property type="entry name" value="Tetratricopeptide repeat domain"/>
    <property type="match status" value="1"/>
</dbReference>
<name>A0ABR9JC02_9MICC</name>
<dbReference type="RefSeq" id="WP_192594611.1">
    <property type="nucleotide sequence ID" value="NZ_BAAALJ010000017.1"/>
</dbReference>
<dbReference type="EMBL" id="JADBED010000001">
    <property type="protein sequence ID" value="MBE1523456.1"/>
    <property type="molecule type" value="Genomic_DNA"/>
</dbReference>
<feature type="transmembrane region" description="Helical" evidence="7">
    <location>
        <begin position="105"/>
        <end position="125"/>
    </location>
</feature>
<accession>A0ABR9JC02</accession>
<dbReference type="InterPro" id="IPR051263">
    <property type="entry name" value="C-type_cytochrome_biogenesis"/>
</dbReference>
<proteinExistence type="inferred from homology"/>
<keyword evidence="3 7" id="KW-0479">Metal-binding</keyword>
<dbReference type="PANTHER" id="PTHR47870:SF1">
    <property type="entry name" value="CYTOCHROME C-TYPE BIOGENESIS PROTEIN CCMH"/>
    <property type="match status" value="1"/>
</dbReference>
<comment type="caution">
    <text evidence="9">The sequence shown here is derived from an EMBL/GenBank/DDBJ whole genome shotgun (WGS) entry which is preliminary data.</text>
</comment>
<dbReference type="Gene3D" id="1.10.8.640">
    <property type="entry name" value="Cytochrome C biogenesis protein"/>
    <property type="match status" value="1"/>
</dbReference>
<keyword evidence="4 7" id="KW-0732">Signal</keyword>
<keyword evidence="6 7" id="KW-0408">Iron</keyword>
<evidence type="ECO:0000256" key="1">
    <source>
        <dbReference type="ARBA" id="ARBA00010342"/>
    </source>
</evidence>
<comment type="function">
    <text evidence="7">Possible subunit of a heme lyase.</text>
</comment>
<dbReference type="InterPro" id="IPR038297">
    <property type="entry name" value="CcmH/CycL/NrfF/Ccl2_sf"/>
</dbReference>
<evidence type="ECO:0000313" key="9">
    <source>
        <dbReference type="EMBL" id="MBE1523456.1"/>
    </source>
</evidence>
<dbReference type="Pfam" id="PF14559">
    <property type="entry name" value="TPR_19"/>
    <property type="match status" value="1"/>
</dbReference>
<organism evidence="9 10">
    <name type="scientific">Nesterenkonia lutea</name>
    <dbReference type="NCBI Taxonomy" id="272919"/>
    <lineage>
        <taxon>Bacteria</taxon>
        <taxon>Bacillati</taxon>
        <taxon>Actinomycetota</taxon>
        <taxon>Actinomycetes</taxon>
        <taxon>Micrococcales</taxon>
        <taxon>Micrococcaceae</taxon>
        <taxon>Nesterenkonia</taxon>
    </lineage>
</organism>
<feature type="signal peptide" evidence="7">
    <location>
        <begin position="1"/>
        <end position="24"/>
    </location>
</feature>
<evidence type="ECO:0000259" key="8">
    <source>
        <dbReference type="Pfam" id="PF03918"/>
    </source>
</evidence>
<protein>
    <recommendedName>
        <fullName evidence="7">Cytochrome c-type biogenesis protein</fullName>
    </recommendedName>
</protein>
<dbReference type="CDD" id="cd16378">
    <property type="entry name" value="CcmH_N"/>
    <property type="match status" value="1"/>
</dbReference>
<feature type="transmembrane region" description="Helical" evidence="7">
    <location>
        <begin position="132"/>
        <end position="150"/>
    </location>
</feature>
<feature type="domain" description="CcmH/CycL/Ccl2/NrfF N-terminal" evidence="8">
    <location>
        <begin position="16"/>
        <end position="126"/>
    </location>
</feature>
<dbReference type="InterPro" id="IPR011990">
    <property type="entry name" value="TPR-like_helical_dom_sf"/>
</dbReference>
<dbReference type="Proteomes" id="UP000643525">
    <property type="component" value="Unassembled WGS sequence"/>
</dbReference>
<keyword evidence="5" id="KW-0201">Cytochrome c-type biogenesis</keyword>
<comment type="similarity">
    <text evidence="1 7">Belongs to the CcmH/CycL/Ccl2/NrfF family.</text>
</comment>
<evidence type="ECO:0000256" key="7">
    <source>
        <dbReference type="RuleBase" id="RU364112"/>
    </source>
</evidence>
<dbReference type="InterPro" id="IPR005616">
    <property type="entry name" value="CcmH/CycL/Ccl2/NrfF_N"/>
</dbReference>
<evidence type="ECO:0000313" key="10">
    <source>
        <dbReference type="Proteomes" id="UP000643525"/>
    </source>
</evidence>
<evidence type="ECO:0000256" key="3">
    <source>
        <dbReference type="ARBA" id="ARBA00022723"/>
    </source>
</evidence>
<dbReference type="PANTHER" id="PTHR47870">
    <property type="entry name" value="CYTOCHROME C-TYPE BIOGENESIS PROTEIN CCMH"/>
    <property type="match status" value="1"/>
</dbReference>
<keyword evidence="7" id="KW-0812">Transmembrane</keyword>
<evidence type="ECO:0000256" key="5">
    <source>
        <dbReference type="ARBA" id="ARBA00022748"/>
    </source>
</evidence>
<dbReference type="SUPFAM" id="SSF48452">
    <property type="entry name" value="TPR-like"/>
    <property type="match status" value="1"/>
</dbReference>
<evidence type="ECO:0000256" key="2">
    <source>
        <dbReference type="ARBA" id="ARBA00022617"/>
    </source>
</evidence>
<sequence>MKRLLRWLIVAAVVIFAVASLVSAAVRQGPETPEQTAREVSQSLRCPTCAGESIADSAALLSDAMRQTVRDQLEQGRSPEEVRSWFAERYGDEVLLEPPRRGYGWLLWGFPLVLTAATVVVGLRGQARSRRWLVPLLAAVTVAVMAAVWVSTTAETAPRPTATAGHAEDTGSADTVAVLRAAVQDSPGDTPRRLALAGALEQSGDTAAAAQEYAAAVRLQPMDPDLRYRYAFALVRDEQVDEAVAVLEETLAVDEAHAPSLLLLGALLREEQPERSARLLAQFAELDPENPAVEQITELQEQGQILRDPLP</sequence>
<reference evidence="9 10" key="1">
    <citation type="submission" date="2020-10" db="EMBL/GenBank/DDBJ databases">
        <title>Sequencing the genomes of 1000 actinobacteria strains.</title>
        <authorList>
            <person name="Klenk H.-P."/>
        </authorList>
    </citation>
    <scope>NUCLEOTIDE SEQUENCE [LARGE SCALE GENOMIC DNA]</scope>
    <source>
        <strain evidence="9 10">DSM 15666</strain>
    </source>
</reference>
<feature type="chain" id="PRO_5044974854" description="Cytochrome c-type biogenesis protein" evidence="7">
    <location>
        <begin position="25"/>
        <end position="311"/>
    </location>
</feature>